<organism evidence="9 10">
    <name type="scientific">Chlamydomonas incerta</name>
    <dbReference type="NCBI Taxonomy" id="51695"/>
    <lineage>
        <taxon>Eukaryota</taxon>
        <taxon>Viridiplantae</taxon>
        <taxon>Chlorophyta</taxon>
        <taxon>core chlorophytes</taxon>
        <taxon>Chlorophyceae</taxon>
        <taxon>CS clade</taxon>
        <taxon>Chlamydomonadales</taxon>
        <taxon>Chlamydomonadaceae</taxon>
        <taxon>Chlamydomonas</taxon>
    </lineage>
</organism>
<feature type="compositionally biased region" description="Gly residues" evidence="7">
    <location>
        <begin position="1236"/>
        <end position="1252"/>
    </location>
</feature>
<feature type="compositionally biased region" description="Low complexity" evidence="7">
    <location>
        <begin position="566"/>
        <end position="576"/>
    </location>
</feature>
<feature type="region of interest" description="Disordered" evidence="7">
    <location>
        <begin position="1048"/>
        <end position="1068"/>
    </location>
</feature>
<feature type="compositionally biased region" description="Gly residues" evidence="7">
    <location>
        <begin position="1121"/>
        <end position="1134"/>
    </location>
</feature>
<keyword evidence="3" id="KW-0592">Phosphate transport</keyword>
<evidence type="ECO:0000313" key="10">
    <source>
        <dbReference type="Proteomes" id="UP000650467"/>
    </source>
</evidence>
<comment type="caution">
    <text evidence="9">The sequence shown here is derived from an EMBL/GenBank/DDBJ whole genome shotgun (WGS) entry which is preliminary data.</text>
</comment>
<evidence type="ECO:0000256" key="4">
    <source>
        <dbReference type="ARBA" id="ARBA00022692"/>
    </source>
</evidence>
<protein>
    <recommendedName>
        <fullName evidence="11">Phosphate transporter</fullName>
    </recommendedName>
</protein>
<feature type="compositionally biased region" description="Basic and acidic residues" evidence="7">
    <location>
        <begin position="998"/>
        <end position="1019"/>
    </location>
</feature>
<evidence type="ECO:0000256" key="5">
    <source>
        <dbReference type="ARBA" id="ARBA00022989"/>
    </source>
</evidence>
<feature type="region of interest" description="Disordered" evidence="7">
    <location>
        <begin position="1225"/>
        <end position="1253"/>
    </location>
</feature>
<feature type="region of interest" description="Disordered" evidence="7">
    <location>
        <begin position="343"/>
        <end position="422"/>
    </location>
</feature>
<dbReference type="GO" id="GO:0016020">
    <property type="term" value="C:membrane"/>
    <property type="evidence" value="ECO:0007669"/>
    <property type="project" value="UniProtKB-SubCell"/>
</dbReference>
<feature type="transmembrane region" description="Helical" evidence="8">
    <location>
        <begin position="1447"/>
        <end position="1470"/>
    </location>
</feature>
<keyword evidence="10" id="KW-1185">Reference proteome</keyword>
<feature type="region of interest" description="Disordered" evidence="7">
    <location>
        <begin position="302"/>
        <end position="322"/>
    </location>
</feature>
<feature type="compositionally biased region" description="Polar residues" evidence="7">
    <location>
        <begin position="620"/>
        <end position="636"/>
    </location>
</feature>
<feature type="transmembrane region" description="Helical" evidence="8">
    <location>
        <begin position="86"/>
        <end position="107"/>
    </location>
</feature>
<feature type="transmembrane region" description="Helical" evidence="8">
    <location>
        <begin position="150"/>
        <end position="174"/>
    </location>
</feature>
<feature type="compositionally biased region" description="Low complexity" evidence="7">
    <location>
        <begin position="496"/>
        <end position="510"/>
    </location>
</feature>
<evidence type="ECO:0000256" key="7">
    <source>
        <dbReference type="SAM" id="MobiDB-lite"/>
    </source>
</evidence>
<gene>
    <name evidence="9" type="ORF">HXX76_012177</name>
</gene>
<keyword evidence="4 8" id="KW-0812">Transmembrane</keyword>
<evidence type="ECO:0000256" key="6">
    <source>
        <dbReference type="ARBA" id="ARBA00023136"/>
    </source>
</evidence>
<keyword evidence="2" id="KW-0813">Transport</keyword>
<sequence length="1591" mass="166748">MYWYDYTWILVVGCIAAFFTAFGIGANDVANAFGSSVAARTLTLRQALLIASVCEFSGSVLLGREVTRTVAGGIARLTAFDRAPELYMFGMLCALVASGVWLLLATYLSLPVSTTHSTIGAVMGFALVFGGVDAVVWLDEQPSFPYMGGLVPIILAWFTSPLLSGLATAFMFFTVRIAILRRSNSLMMAFWSLPILVLGTVFINAFLVLYNSANDSRLHWPASKAAWVSACIAGGCCGLTLLIAMPLVRRRVVLRQSLVRDLAVRRRQQLAYYVTRASNAGKDSPAPTPAAGRSLGRFGRDSAAANHAGRPSTAGARAGGGGGLYGSLPRGASMDQPVQAFARHADPGPAGMAGAAFPPAAAMGDPSAQPPPGQHLSHSFSEGGGGAPPQMDRQTSGGGMRRSDTSSAYATAPPLPPPPQAAEYGAAAAAAGMMATMVGDGVPAGSGKSATQMQPYQPPQPVGLQNPQPPPAASSRYGSARSLLPARGGGDDDDPAAAAAAGMGTGAGNSAASERLGLQALLSPTPRQGSQPAMRPLLESPSQQQQQQPQAVVSQPYARLTPDLARGTSTGRTSSTVYSGAMTPPQFRQLSSAQGSSAQHSSAHAHTGPQSHVLQALQAVGSTHGSSASRNTAADTSSGASAGAAAGAGGGGSIEMVAQPLPVGEAQPQQQLAAAVEGGIGGPRAAGEGAGASTAVAAAAAMGAGAEVVRAAEAGQQQLQPQPQAQLLRDQQAQQQQQWGGQQQQQQWGQQAQWSQQQQQQQQAWANQQQQWNTQPQQAWGGQQQQQWNNQQQWRGQQQAWGNQPQQPQQWNNQQWNAQQQWNNPQQQWGGQQQQQQQQQQWAQQQYGQQTQWAAAQPQQQRWVQGNPQQQQQWGGQNQYWQQPQQQQQQPAWRSGAPAGGGAVAFRPPQQQMPIPQQQQQWGGGMGGGAGAGGGMQMQMQMQRAQPPRFGGAGAGANYNAQVGAVYGGGGGGYAALPAGPVSGRYAPGVPEPIAEATERRRSVSVEDRLARQSREQAREGPAAEIQEAEAEGVEEWRVGEVEMEPQAAAAHTPLPRPGSAAAGTRSGQHTPLAALLGGAAAVAARALGRRSDASQRPVSMQFSRPTAESFERDTGIDAAAGGGHGDGWAGGHGAWDDGGGHDHAAPPPPHVFDDAEYDTRADDHVPLDPLHGGSSAPAGSGAGAMPASSMGRASAGGGGAVSRVSRSYAAAAAQYGFHMPYSNRSHRTAHRAGTEGEGGGLGTDDGSGRGLPPGMAAGTQWQKTFDQLKAVVMRGNNDDAFHAEVLENDEVAAGMQARAEVFDPATEHAFKYLQLVTAICDSFSHGANDVANSVGPLAAIWYIYRFHRIDYQADVPIWILCIGGAGIVVGLACYGYNIIRAIGMRLSVITPSRGFCIELSTALVVVVASKFGLPISTTHCQVGATAAIGLMEGSAGINWKLSAQFVLGWLVTILITGLLSAALFAAGAYSPSITQEHAISQYEDMIRTVSQELNLLMNRTNTAALLDPATWGNYSADLAADIAAELAEMQVWMQQGNSTNTRPVQHMDATELTEYLSDTVQTYVNNSLPYIGGMSAKGIVLPRPRLRRRR</sequence>
<feature type="compositionally biased region" description="Polar residues" evidence="7">
    <location>
        <begin position="1095"/>
        <end position="1107"/>
    </location>
</feature>
<evidence type="ECO:0000256" key="3">
    <source>
        <dbReference type="ARBA" id="ARBA00022592"/>
    </source>
</evidence>
<feature type="compositionally biased region" description="Low complexity" evidence="7">
    <location>
        <begin position="858"/>
        <end position="890"/>
    </location>
</feature>
<name>A0A835VSQ5_CHLIN</name>
<feature type="transmembrane region" description="Helical" evidence="8">
    <location>
        <begin position="186"/>
        <end position="210"/>
    </location>
</feature>
<dbReference type="PANTHER" id="PTHR11101:SF96">
    <property type="entry name" value="PHOSPHATE TRANSPORTER"/>
    <property type="match status" value="1"/>
</dbReference>
<feature type="region of interest" description="Disordered" evidence="7">
    <location>
        <begin position="767"/>
        <end position="835"/>
    </location>
</feature>
<dbReference type="PANTHER" id="PTHR11101">
    <property type="entry name" value="PHOSPHATE TRANSPORTER"/>
    <property type="match status" value="1"/>
</dbReference>
<comment type="subcellular location">
    <subcellularLocation>
        <location evidence="1">Membrane</location>
        <topology evidence="1">Multi-pass membrane protein</topology>
    </subcellularLocation>
</comment>
<evidence type="ECO:0000256" key="8">
    <source>
        <dbReference type="SAM" id="Phobius"/>
    </source>
</evidence>
<feature type="compositionally biased region" description="Low complexity" evidence="7">
    <location>
        <begin position="1173"/>
        <end position="1194"/>
    </location>
</feature>
<evidence type="ECO:0000313" key="9">
    <source>
        <dbReference type="EMBL" id="KAG2427857.1"/>
    </source>
</evidence>
<proteinExistence type="predicted"/>
<evidence type="ECO:0000256" key="1">
    <source>
        <dbReference type="ARBA" id="ARBA00004141"/>
    </source>
</evidence>
<keyword evidence="5 8" id="KW-1133">Transmembrane helix</keyword>
<feature type="compositionally biased region" description="Low complexity" evidence="7">
    <location>
        <begin position="540"/>
        <end position="556"/>
    </location>
</feature>
<feature type="region of interest" description="Disordered" evidence="7">
    <location>
        <begin position="444"/>
        <end position="510"/>
    </location>
</feature>
<feature type="region of interest" description="Disordered" evidence="7">
    <location>
        <begin position="858"/>
        <end position="909"/>
    </location>
</feature>
<feature type="region of interest" description="Disordered" evidence="7">
    <location>
        <begin position="523"/>
        <end position="650"/>
    </location>
</feature>
<feature type="compositionally biased region" description="Basic and acidic residues" evidence="7">
    <location>
        <begin position="1135"/>
        <end position="1145"/>
    </location>
</feature>
<evidence type="ECO:0000256" key="2">
    <source>
        <dbReference type="ARBA" id="ARBA00022448"/>
    </source>
</evidence>
<feature type="compositionally biased region" description="Basic and acidic residues" evidence="7">
    <location>
        <begin position="1152"/>
        <end position="1167"/>
    </location>
</feature>
<dbReference type="OrthoDB" id="260807at2759"/>
<feature type="transmembrane region" description="Helical" evidence="8">
    <location>
        <begin position="6"/>
        <end position="26"/>
    </location>
</feature>
<feature type="region of interest" description="Disordered" evidence="7">
    <location>
        <begin position="1089"/>
        <end position="1201"/>
    </location>
</feature>
<feature type="compositionally biased region" description="Low complexity" evidence="7">
    <location>
        <begin position="347"/>
        <end position="366"/>
    </location>
</feature>
<reference evidence="9" key="1">
    <citation type="journal article" date="2020" name="bioRxiv">
        <title>Comparative genomics of Chlamydomonas.</title>
        <authorList>
            <person name="Craig R.J."/>
            <person name="Hasan A.R."/>
            <person name="Ness R.W."/>
            <person name="Keightley P.D."/>
        </authorList>
    </citation>
    <scope>NUCLEOTIDE SEQUENCE</scope>
    <source>
        <strain evidence="9">SAG 7.73</strain>
    </source>
</reference>
<feature type="region of interest" description="Disordered" evidence="7">
    <location>
        <begin position="998"/>
        <end position="1033"/>
    </location>
</feature>
<accession>A0A835VSQ5</accession>
<feature type="compositionally biased region" description="Pro residues" evidence="7">
    <location>
        <begin position="456"/>
        <end position="472"/>
    </location>
</feature>
<dbReference type="GO" id="GO:0035435">
    <property type="term" value="P:phosphate ion transmembrane transport"/>
    <property type="evidence" value="ECO:0007669"/>
    <property type="project" value="TreeGrafter"/>
</dbReference>
<dbReference type="Pfam" id="PF01384">
    <property type="entry name" value="PHO4"/>
    <property type="match status" value="1"/>
</dbReference>
<dbReference type="GO" id="GO:0005315">
    <property type="term" value="F:phosphate transmembrane transporter activity"/>
    <property type="evidence" value="ECO:0007669"/>
    <property type="project" value="InterPro"/>
</dbReference>
<dbReference type="InterPro" id="IPR001204">
    <property type="entry name" value="Phos_transporter"/>
</dbReference>
<feature type="transmembrane region" description="Helical" evidence="8">
    <location>
        <begin position="119"/>
        <end position="138"/>
    </location>
</feature>
<dbReference type="EMBL" id="JAEHOC010000038">
    <property type="protein sequence ID" value="KAG2427857.1"/>
    <property type="molecule type" value="Genomic_DNA"/>
</dbReference>
<dbReference type="Proteomes" id="UP000650467">
    <property type="component" value="Unassembled WGS sequence"/>
</dbReference>
<feature type="transmembrane region" description="Helical" evidence="8">
    <location>
        <begin position="1356"/>
        <end position="1380"/>
    </location>
</feature>
<feature type="transmembrane region" description="Helical" evidence="8">
    <location>
        <begin position="225"/>
        <end position="248"/>
    </location>
</feature>
<feature type="transmembrane region" description="Helical" evidence="8">
    <location>
        <begin position="47"/>
        <end position="66"/>
    </location>
</feature>
<feature type="compositionally biased region" description="Low complexity" evidence="7">
    <location>
        <begin position="589"/>
        <end position="606"/>
    </location>
</feature>
<keyword evidence="6 8" id="KW-0472">Membrane</keyword>
<evidence type="ECO:0008006" key="11">
    <source>
        <dbReference type="Google" id="ProtNLM"/>
    </source>
</evidence>